<keyword evidence="2" id="KW-0812">Transmembrane</keyword>
<evidence type="ECO:0000256" key="1">
    <source>
        <dbReference type="SAM" id="MobiDB-lite"/>
    </source>
</evidence>
<dbReference type="AlphaFoldDB" id="A0A6G0X9A1"/>
<keyword evidence="5" id="KW-1185">Reference proteome</keyword>
<accession>A0A6G0X9A1</accession>
<feature type="compositionally biased region" description="Low complexity" evidence="1">
    <location>
        <begin position="606"/>
        <end position="616"/>
    </location>
</feature>
<dbReference type="PANTHER" id="PTHR33053:SF24">
    <property type="entry name" value="TRANSPOSASE DOMAIN-CONTAINING PROTEIN"/>
    <property type="match status" value="1"/>
</dbReference>
<dbReference type="PANTHER" id="PTHR33053">
    <property type="entry name" value="PROTEIN, PUTATIVE-RELATED"/>
    <property type="match status" value="1"/>
</dbReference>
<evidence type="ECO:0000313" key="5">
    <source>
        <dbReference type="Proteomes" id="UP000478052"/>
    </source>
</evidence>
<evidence type="ECO:0000256" key="2">
    <source>
        <dbReference type="SAM" id="Phobius"/>
    </source>
</evidence>
<reference evidence="4 5" key="1">
    <citation type="submission" date="2019-08" db="EMBL/GenBank/DDBJ databases">
        <title>Whole genome of Aphis craccivora.</title>
        <authorList>
            <person name="Voronova N.V."/>
            <person name="Shulinski R.S."/>
            <person name="Bandarenka Y.V."/>
            <person name="Zhorov D.G."/>
            <person name="Warner D."/>
        </authorList>
    </citation>
    <scope>NUCLEOTIDE SEQUENCE [LARGE SCALE GENOMIC DNA]</scope>
    <source>
        <strain evidence="4">180601</strain>
        <tissue evidence="4">Whole Body</tissue>
    </source>
</reference>
<comment type="caution">
    <text evidence="4">The sequence shown here is derived from an EMBL/GenBank/DDBJ whole genome shotgun (WGS) entry which is preliminary data.</text>
</comment>
<sequence>MARCPISKSTKRRRFLEELEVDLDESEVQFQSTSKIDAHHEISNSDSFKPFTTPTIASCSSISNVNDGINDSQLPIISFFDRDISISPVTDEYKFKFNSDSDTDSDKESISNQNPFFNHDNKQLMLNLIAQWAVTHNISNTAFSALLKCLKSHQCFDNFPIDARTILKPNPRSSPMKIQSIPPGFYHHFGISIGLSSLGNILNYTRETIKILIGIDGLPLTKISNSTFWSILGCVRYPSNYPHIFLIGLYWGKDKPKESNIFLKDMVNELIELSKNGFMTEFGKKKFIVDGFCCDAPAKSYILKTKGHTGRTHSDFLNRRNDDYHITNSTSIITEIPHLDIIYDFPLDYMHLICLRVVIKLILLWLDIIKKSPLSIRLPSKKVQTISNYLFLCKPFITSDFTRPPRGLNEVLRWKATEYRLFILYTGPTVLQGVLNEDCYSHFICLHVCIRILLTPGIENGLLNFCEKVLTYFVDKFGKLYGKQFISHNVHGMPSSYSVVHFFDDESVEAVPSFWVNGKSCTWPKKIIYVKKYIEIQRIPNDTDFIYLKARELCRGLILFLNIRVLDLKKEPLNEAKEKANTARYKSDFTDDEDILFNQKNDQPNSPTSSIRSIPIFSSPKNNEIVPYSSKKSNVSKIKHNKIQSGWSPSPKKAKQKSQTVRQLSFKDHNNMTPIQETEFKKSSSNFVIVENVNSDQKQQSYSNNLSSNLNLPVIENVNGTAADNTLDISTKKFSFDSPKHLVTPPNYINNKDNVIQNNMLRNIAFLKVELRQIKDNQVSILEQLESIQSHLQLNNKSYVENNLSNDDFHDCPLPLDNETDLYVLEDKLSGDHQFKSRLVNELSLIGGKHVKAMVKRLMAKLFTDDLLSNYSFSGKKGEKTILFVGHLLFYLVSIKNMKQKSMYKILFESNFVIISYIILYIYHLISDTIKKQLKFKNIPQNEIEETIKYVLTQAPFNLKRKLTKIP</sequence>
<organism evidence="4 5">
    <name type="scientific">Aphis craccivora</name>
    <name type="common">Cowpea aphid</name>
    <dbReference type="NCBI Taxonomy" id="307492"/>
    <lineage>
        <taxon>Eukaryota</taxon>
        <taxon>Metazoa</taxon>
        <taxon>Ecdysozoa</taxon>
        <taxon>Arthropoda</taxon>
        <taxon>Hexapoda</taxon>
        <taxon>Insecta</taxon>
        <taxon>Pterygota</taxon>
        <taxon>Neoptera</taxon>
        <taxon>Paraneoptera</taxon>
        <taxon>Hemiptera</taxon>
        <taxon>Sternorrhyncha</taxon>
        <taxon>Aphidomorpha</taxon>
        <taxon>Aphidoidea</taxon>
        <taxon>Aphididae</taxon>
        <taxon>Aphidini</taxon>
        <taxon>Aphis</taxon>
        <taxon>Aphis</taxon>
    </lineage>
</organism>
<evidence type="ECO:0000313" key="4">
    <source>
        <dbReference type="EMBL" id="KAF0736596.1"/>
    </source>
</evidence>
<feature type="transmembrane region" description="Helical" evidence="2">
    <location>
        <begin position="906"/>
        <end position="926"/>
    </location>
</feature>
<name>A0A6G0X9A1_APHCR</name>
<gene>
    <name evidence="4" type="ORF">FWK35_00027543</name>
</gene>
<dbReference type="Proteomes" id="UP000478052">
    <property type="component" value="Unassembled WGS sequence"/>
</dbReference>
<feature type="region of interest" description="Disordered" evidence="1">
    <location>
        <begin position="597"/>
        <end position="616"/>
    </location>
</feature>
<keyword evidence="2" id="KW-1133">Transmembrane helix</keyword>
<dbReference type="OrthoDB" id="10071708at2759"/>
<dbReference type="InterPro" id="IPR032071">
    <property type="entry name" value="DUF4806"/>
</dbReference>
<dbReference type="Pfam" id="PF16064">
    <property type="entry name" value="DUF4806"/>
    <property type="match status" value="1"/>
</dbReference>
<feature type="region of interest" description="Disordered" evidence="1">
    <location>
        <begin position="642"/>
        <end position="663"/>
    </location>
</feature>
<proteinExistence type="predicted"/>
<feature type="domain" description="DUF4806" evidence="3">
    <location>
        <begin position="814"/>
        <end position="880"/>
    </location>
</feature>
<dbReference type="EMBL" id="VUJU01008031">
    <property type="protein sequence ID" value="KAF0736596.1"/>
    <property type="molecule type" value="Genomic_DNA"/>
</dbReference>
<keyword evidence="2" id="KW-0472">Membrane</keyword>
<evidence type="ECO:0000259" key="3">
    <source>
        <dbReference type="Pfam" id="PF16064"/>
    </source>
</evidence>
<protein>
    <recommendedName>
        <fullName evidence="3">DUF4806 domain-containing protein</fullName>
    </recommendedName>
</protein>